<feature type="binding site" evidence="10">
    <location>
        <position position="275"/>
    </location>
    <ligand>
        <name>FAD</name>
        <dbReference type="ChEBI" id="CHEBI:57692"/>
    </ligand>
</feature>
<evidence type="ECO:0000256" key="8">
    <source>
        <dbReference type="ARBA" id="ARBA00023004"/>
    </source>
</evidence>
<evidence type="ECO:0000256" key="6">
    <source>
        <dbReference type="ARBA" id="ARBA00022827"/>
    </source>
</evidence>
<feature type="domain" description="Rieske" evidence="11">
    <location>
        <begin position="17"/>
        <end position="84"/>
    </location>
</feature>
<reference evidence="14" key="2">
    <citation type="submission" date="2024-04" db="EMBL/GenBank/DDBJ databases">
        <authorList>
            <person name="Chen Y."/>
            <person name="Shah S."/>
            <person name="Dougan E. K."/>
            <person name="Thang M."/>
            <person name="Chan C."/>
        </authorList>
    </citation>
    <scope>NUCLEOTIDE SEQUENCE [LARGE SCALE GENOMIC DNA]</scope>
</reference>
<gene>
    <name evidence="13" type="ORF">C1SCF055_LOCUS18041</name>
</gene>
<dbReference type="AlphaFoldDB" id="A0A9P1CGE6"/>
<evidence type="ECO:0000256" key="7">
    <source>
        <dbReference type="ARBA" id="ARBA00023002"/>
    </source>
</evidence>
<evidence type="ECO:0000313" key="15">
    <source>
        <dbReference type="EMBL" id="CAL4778422.1"/>
    </source>
</evidence>
<dbReference type="Gene3D" id="2.40.30.10">
    <property type="entry name" value="Translation factors"/>
    <property type="match status" value="1"/>
</dbReference>
<keyword evidence="3 10" id="KW-0285">Flavoprotein</keyword>
<dbReference type="Pfam" id="PF22543">
    <property type="entry name" value="Rieske_4"/>
    <property type="match status" value="1"/>
</dbReference>
<comment type="similarity">
    <text evidence="2">Belongs to the flavoprotein pyridine nucleotide cytochrome reductase family.</text>
</comment>
<dbReference type="PROSITE" id="PS51296">
    <property type="entry name" value="RIESKE"/>
    <property type="match status" value="1"/>
</dbReference>
<dbReference type="InterPro" id="IPR036922">
    <property type="entry name" value="Rieske_2Fe-2S_sf"/>
</dbReference>
<dbReference type="GO" id="GO:0051537">
    <property type="term" value="F:2 iron, 2 sulfur cluster binding"/>
    <property type="evidence" value="ECO:0007669"/>
    <property type="project" value="UniProtKB-KW"/>
</dbReference>
<dbReference type="Gene3D" id="2.102.10.10">
    <property type="entry name" value="Rieske [2Fe-2S] iron-sulphur domain"/>
    <property type="match status" value="1"/>
</dbReference>
<dbReference type="GO" id="GO:0046872">
    <property type="term" value="F:metal ion binding"/>
    <property type="evidence" value="ECO:0007669"/>
    <property type="project" value="UniProtKB-KW"/>
</dbReference>
<feature type="binding site" evidence="10">
    <location>
        <position position="292"/>
    </location>
    <ligand>
        <name>FAD</name>
        <dbReference type="ChEBI" id="CHEBI:57692"/>
    </ligand>
</feature>
<dbReference type="InterPro" id="IPR039261">
    <property type="entry name" value="FNR_nucleotide-bd"/>
</dbReference>
<dbReference type="SUPFAM" id="SSF52343">
    <property type="entry name" value="Ferredoxin reductase-like, C-terminal NADP-linked domain"/>
    <property type="match status" value="1"/>
</dbReference>
<evidence type="ECO:0000256" key="1">
    <source>
        <dbReference type="ARBA" id="ARBA00001974"/>
    </source>
</evidence>
<evidence type="ECO:0000256" key="9">
    <source>
        <dbReference type="ARBA" id="ARBA00023014"/>
    </source>
</evidence>
<evidence type="ECO:0000259" key="11">
    <source>
        <dbReference type="PROSITE" id="PS51296"/>
    </source>
</evidence>
<feature type="binding site" evidence="10">
    <location>
        <position position="299"/>
    </location>
    <ligand>
        <name>FAD</name>
        <dbReference type="ChEBI" id="CHEBI:57692"/>
    </ligand>
</feature>
<evidence type="ECO:0000256" key="10">
    <source>
        <dbReference type="PIRSR" id="PIRSR601834-1"/>
    </source>
</evidence>
<name>A0A9P1CGE6_9DINO</name>
<keyword evidence="6 10" id="KW-0274">FAD</keyword>
<feature type="binding site" evidence="10">
    <location>
        <position position="353"/>
    </location>
    <ligand>
        <name>FAD</name>
        <dbReference type="ChEBI" id="CHEBI:57692"/>
    </ligand>
</feature>
<keyword evidence="5" id="KW-0479">Metal-binding</keyword>
<dbReference type="CDD" id="cd03467">
    <property type="entry name" value="Rieske"/>
    <property type="match status" value="1"/>
</dbReference>
<dbReference type="CDD" id="cd06183">
    <property type="entry name" value="cyt_b5_reduct_like"/>
    <property type="match status" value="1"/>
</dbReference>
<keyword evidence="8" id="KW-0408">Iron</keyword>
<evidence type="ECO:0000256" key="4">
    <source>
        <dbReference type="ARBA" id="ARBA00022714"/>
    </source>
</evidence>
<feature type="domain" description="FAD-binding FR-type" evidence="12">
    <location>
        <begin position="217"/>
        <end position="324"/>
    </location>
</feature>
<feature type="binding site" evidence="10">
    <location>
        <position position="273"/>
    </location>
    <ligand>
        <name>FAD</name>
        <dbReference type="ChEBI" id="CHEBI:57692"/>
    </ligand>
</feature>
<comment type="caution">
    <text evidence="13">The sequence shown here is derived from an EMBL/GenBank/DDBJ whole genome shotgun (WGS) entry which is preliminary data.</text>
</comment>
<dbReference type="InterPro" id="IPR001834">
    <property type="entry name" value="CBR-like"/>
</dbReference>
<accession>A0A9P1CGE6</accession>
<dbReference type="InterPro" id="IPR054716">
    <property type="entry name" value="Sol_Rieske_ferrdox_dom"/>
</dbReference>
<evidence type="ECO:0000256" key="2">
    <source>
        <dbReference type="ARBA" id="ARBA00006105"/>
    </source>
</evidence>
<keyword evidence="7" id="KW-0560">Oxidoreductase</keyword>
<dbReference type="Pfam" id="PF00970">
    <property type="entry name" value="FAD_binding_6"/>
    <property type="match status" value="1"/>
</dbReference>
<dbReference type="PRINTS" id="PR00406">
    <property type="entry name" value="CYTB5RDTASE"/>
</dbReference>
<dbReference type="Pfam" id="PF00175">
    <property type="entry name" value="NAD_binding_1"/>
    <property type="match status" value="1"/>
</dbReference>
<dbReference type="Proteomes" id="UP001152797">
    <property type="component" value="Unassembled WGS sequence"/>
</dbReference>
<organism evidence="13">
    <name type="scientific">Cladocopium goreaui</name>
    <dbReference type="NCBI Taxonomy" id="2562237"/>
    <lineage>
        <taxon>Eukaryota</taxon>
        <taxon>Sar</taxon>
        <taxon>Alveolata</taxon>
        <taxon>Dinophyceae</taxon>
        <taxon>Suessiales</taxon>
        <taxon>Symbiodiniaceae</taxon>
        <taxon>Cladocopium</taxon>
    </lineage>
</organism>
<dbReference type="GO" id="GO:0016491">
    <property type="term" value="F:oxidoreductase activity"/>
    <property type="evidence" value="ECO:0007669"/>
    <property type="project" value="UniProtKB-KW"/>
</dbReference>
<keyword evidence="9" id="KW-0411">Iron-sulfur</keyword>
<protein>
    <submittedName>
        <fullName evidence="15">Rieske domain-containing protein</fullName>
    </submittedName>
</protein>
<evidence type="ECO:0000259" key="12">
    <source>
        <dbReference type="PROSITE" id="PS51384"/>
    </source>
</evidence>
<dbReference type="SUPFAM" id="SSF63380">
    <property type="entry name" value="Riboflavin synthase domain-like"/>
    <property type="match status" value="1"/>
</dbReference>
<comment type="cofactor">
    <cofactor evidence="1 10">
        <name>FAD</name>
        <dbReference type="ChEBI" id="CHEBI:57692"/>
    </cofactor>
</comment>
<keyword evidence="4" id="KW-0001">2Fe-2S</keyword>
<evidence type="ECO:0000313" key="13">
    <source>
        <dbReference type="EMBL" id="CAI3991110.1"/>
    </source>
</evidence>
<evidence type="ECO:0000256" key="3">
    <source>
        <dbReference type="ARBA" id="ARBA00022630"/>
    </source>
</evidence>
<dbReference type="Gene3D" id="3.40.50.80">
    <property type="entry name" value="Nucleotide-binding domain of ferredoxin-NADP reductase (FNR) module"/>
    <property type="match status" value="1"/>
</dbReference>
<dbReference type="InterPro" id="IPR001433">
    <property type="entry name" value="OxRdtase_FAD/NAD-bd"/>
</dbReference>
<dbReference type="EMBL" id="CAMXCT010001555">
    <property type="protein sequence ID" value="CAI3991110.1"/>
    <property type="molecule type" value="Genomic_DNA"/>
</dbReference>
<dbReference type="PANTHER" id="PTHR19370:SF184">
    <property type="entry name" value="NADH-CYTOCHROME B5 REDUCTASE-LIKE"/>
    <property type="match status" value="1"/>
</dbReference>
<dbReference type="InterPro" id="IPR017941">
    <property type="entry name" value="Rieske_2Fe-2S"/>
</dbReference>
<evidence type="ECO:0000313" key="14">
    <source>
        <dbReference type="EMBL" id="CAL1144485.1"/>
    </source>
</evidence>
<dbReference type="EMBL" id="CAMXCT030001555">
    <property type="protein sequence ID" value="CAL4778422.1"/>
    <property type="molecule type" value="Genomic_DNA"/>
</dbReference>
<evidence type="ECO:0000313" key="16">
    <source>
        <dbReference type="Proteomes" id="UP001152797"/>
    </source>
</evidence>
<dbReference type="InterPro" id="IPR017927">
    <property type="entry name" value="FAD-bd_FR_type"/>
</dbReference>
<proteinExistence type="inferred from homology"/>
<sequence length="467" mass="51472">MAEAVTRASASDAAGDWVRVADSQALAAKERLHLQVEGRYVSVLRGKAGALHCLDSICYHTGGPLTIGDIEDINGEPCVKCPWHDYPVRLHDGAKPYQSMKFDPVTKKLTPDGWKFTKNSQRSHEIVDRGEGPDGGLWVRLSTGGKCESDQFAYNASAAKNVWNGDSSFRPDGKSDPSPHGYKRSGEVLAEIRSGKALGLLRAPPPMSSSAVQMHPTEWRPFRILSKKQMTRSMWLFRFALPEGQTLAPPGARWEVERHVRLRLPGHGQQLVREYTPVSPPKRPGSFDLAIKIYEEGAMSSRLARMAPGQVVEMTGLHGDYTISWPSRTIFRAGEAGLQFRSLAFLVAGSGVTPCIQILQDWVAQGEACSSIQMDILYANRTEDEIAFRSELTDLAKLCRSVNVCFAVTNPTEAWGGHRGRIDLDLLRQQLGDAAEATVALVCGPPEFNETMRLHLNSLGFTRVICF</sequence>
<dbReference type="InterPro" id="IPR017938">
    <property type="entry name" value="Riboflavin_synthase-like_b-brl"/>
</dbReference>
<keyword evidence="16" id="KW-1185">Reference proteome</keyword>
<dbReference type="OrthoDB" id="426882at2759"/>
<reference evidence="13" key="1">
    <citation type="submission" date="2022-10" db="EMBL/GenBank/DDBJ databases">
        <authorList>
            <person name="Chen Y."/>
            <person name="Dougan E. K."/>
            <person name="Chan C."/>
            <person name="Rhodes N."/>
            <person name="Thang M."/>
        </authorList>
    </citation>
    <scope>NUCLEOTIDE SEQUENCE</scope>
</reference>
<feature type="binding site" evidence="10">
    <location>
        <position position="300"/>
    </location>
    <ligand>
        <name>FAD</name>
        <dbReference type="ChEBI" id="CHEBI:57692"/>
    </ligand>
</feature>
<dbReference type="PANTHER" id="PTHR19370">
    <property type="entry name" value="NADH-CYTOCHROME B5 REDUCTASE"/>
    <property type="match status" value="1"/>
</dbReference>
<dbReference type="InterPro" id="IPR008333">
    <property type="entry name" value="Cbr1-like_FAD-bd_dom"/>
</dbReference>
<evidence type="ECO:0000256" key="5">
    <source>
        <dbReference type="ARBA" id="ARBA00022723"/>
    </source>
</evidence>
<dbReference type="EMBL" id="CAMXCT020001555">
    <property type="protein sequence ID" value="CAL1144485.1"/>
    <property type="molecule type" value="Genomic_DNA"/>
</dbReference>
<dbReference type="SUPFAM" id="SSF50022">
    <property type="entry name" value="ISP domain"/>
    <property type="match status" value="1"/>
</dbReference>
<dbReference type="PROSITE" id="PS51384">
    <property type="entry name" value="FAD_FR"/>
    <property type="match status" value="1"/>
</dbReference>